<keyword evidence="3" id="KW-1185">Reference proteome</keyword>
<protein>
    <recommendedName>
        <fullName evidence="4">DUF3996 domain-containing protein</fullName>
    </recommendedName>
</protein>
<accession>A0A386PMF0</accession>
<dbReference type="EMBL" id="CP028884">
    <property type="protein sequence ID" value="AYE36422.1"/>
    <property type="molecule type" value="Genomic_DNA"/>
</dbReference>
<keyword evidence="1" id="KW-0732">Signal</keyword>
<dbReference type="InterPro" id="IPR016489">
    <property type="entry name" value="BAPKO_0422-like"/>
</dbReference>
<evidence type="ECO:0008006" key="4">
    <source>
        <dbReference type="Google" id="ProtNLM"/>
    </source>
</evidence>
<dbReference type="KEGG" id="btur:DB313_02940"/>
<evidence type="ECO:0000256" key="1">
    <source>
        <dbReference type="SAM" id="SignalP"/>
    </source>
</evidence>
<dbReference type="RefSeq" id="WP_120104344.1">
    <property type="nucleotide sequence ID" value="NZ_CP028884.1"/>
</dbReference>
<dbReference type="Proteomes" id="UP000275571">
    <property type="component" value="Chromosome"/>
</dbReference>
<name>A0A386PMF0_9SPIR</name>
<evidence type="ECO:0000313" key="2">
    <source>
        <dbReference type="EMBL" id="AYE36422.1"/>
    </source>
</evidence>
<dbReference type="OrthoDB" id="350620at2"/>
<reference evidence="2 3" key="1">
    <citation type="journal article" date="2018" name="Infect. Genet. Evol.">
        <title>Genome-wide analysis of Borrelia turcica and 'Candidatus Borrelia tachyglossi' shows relapsing fever-like genomes with unique genomic links to Lyme disease Borrelia.</title>
        <authorList>
            <person name="Gofton A.W."/>
            <person name="Margos G."/>
            <person name="Fingerle V."/>
            <person name="Hepner S."/>
            <person name="Loh S.M."/>
            <person name="Ryan U."/>
            <person name="Irwin P."/>
            <person name="Oskam C.L."/>
        </authorList>
    </citation>
    <scope>NUCLEOTIDE SEQUENCE [LARGE SCALE GENOMIC DNA]</scope>
    <source>
        <strain evidence="2 3">IST7</strain>
    </source>
</reference>
<feature type="signal peptide" evidence="1">
    <location>
        <begin position="1"/>
        <end position="20"/>
    </location>
</feature>
<organism evidence="2 3">
    <name type="scientific">Borrelia turcica IST7</name>
    <dbReference type="NCBI Taxonomy" id="1104446"/>
    <lineage>
        <taxon>Bacteria</taxon>
        <taxon>Pseudomonadati</taxon>
        <taxon>Spirochaetota</taxon>
        <taxon>Spirochaetia</taxon>
        <taxon>Spirochaetales</taxon>
        <taxon>Borreliaceae</taxon>
        <taxon>Borrelia</taxon>
    </lineage>
</organism>
<sequence length="172" mass="19202">MKKTMLILILLLVFVLNASANDLYTNRGSFGFGVVGPLPSTFQLTLGPNIEIEIGIYNGLKNLFKNIDIIFSSLEFITPTYNLLEDSNIIDIALGIGVYGLWWISEWKNTQTIYNSLNIGGRLSFILNISASKRLFDIFLKAGPGINIWGGGGNSTQKWEIFATLGFRFWII</sequence>
<evidence type="ECO:0000313" key="3">
    <source>
        <dbReference type="Proteomes" id="UP000275571"/>
    </source>
</evidence>
<feature type="chain" id="PRO_5017311582" description="DUF3996 domain-containing protein" evidence="1">
    <location>
        <begin position="21"/>
        <end position="172"/>
    </location>
</feature>
<dbReference type="Pfam" id="PF13161">
    <property type="entry name" value="DUF3996"/>
    <property type="match status" value="1"/>
</dbReference>
<proteinExistence type="predicted"/>
<dbReference type="AlphaFoldDB" id="A0A386PMF0"/>
<gene>
    <name evidence="2" type="ORF">DB313_02940</name>
</gene>